<comment type="caution">
    <text evidence="3">The sequence shown here is derived from an EMBL/GenBank/DDBJ whole genome shotgun (WGS) entry which is preliminary data.</text>
</comment>
<dbReference type="PANTHER" id="PTHR43861">
    <property type="entry name" value="TRANS-ACONITATE 2-METHYLTRANSFERASE-RELATED"/>
    <property type="match status" value="1"/>
</dbReference>
<dbReference type="GO" id="GO:0032259">
    <property type="term" value="P:methylation"/>
    <property type="evidence" value="ECO:0007669"/>
    <property type="project" value="UniProtKB-KW"/>
</dbReference>
<name>A0ABW1PGA1_9PSEU</name>
<dbReference type="Pfam" id="PF13649">
    <property type="entry name" value="Methyltransf_25"/>
    <property type="match status" value="1"/>
</dbReference>
<dbReference type="SUPFAM" id="SSF53335">
    <property type="entry name" value="S-adenosyl-L-methionine-dependent methyltransferases"/>
    <property type="match status" value="1"/>
</dbReference>
<evidence type="ECO:0000259" key="2">
    <source>
        <dbReference type="Pfam" id="PF13649"/>
    </source>
</evidence>
<keyword evidence="3" id="KW-0489">Methyltransferase</keyword>
<dbReference type="EMBL" id="JBHSQO010000064">
    <property type="protein sequence ID" value="MFC6094470.1"/>
    <property type="molecule type" value="Genomic_DNA"/>
</dbReference>
<keyword evidence="4" id="KW-1185">Reference proteome</keyword>
<evidence type="ECO:0000313" key="3">
    <source>
        <dbReference type="EMBL" id="MFC6094470.1"/>
    </source>
</evidence>
<dbReference type="RefSeq" id="WP_380642751.1">
    <property type="nucleotide sequence ID" value="NZ_JBHSQO010000064.1"/>
</dbReference>
<proteinExistence type="predicted"/>
<evidence type="ECO:0000313" key="4">
    <source>
        <dbReference type="Proteomes" id="UP001596220"/>
    </source>
</evidence>
<dbReference type="InterPro" id="IPR041698">
    <property type="entry name" value="Methyltransf_25"/>
</dbReference>
<keyword evidence="1" id="KW-0808">Transferase</keyword>
<dbReference type="Gene3D" id="3.40.50.150">
    <property type="entry name" value="Vaccinia Virus protein VP39"/>
    <property type="match status" value="1"/>
</dbReference>
<sequence length="218" mass="23704">MNQPLTAAQLFDAVGRGYEDAFGRPPAVDEAVRLLLERLPERARVLDIGSGTGRPAAEDLAAAGHRVLGIDVSGTMVEIATEQVPGAEFVQADVRDWEPPHRWDAVCAFFPFLQMTRDEVEAVLGRIARWLEPGGLLALVTVPMDVEEVEVPFLGHTVRLTSFAAPDLLRRVERAGLVVVESRTTAFSPDREGQPDEEHLLVLAQARVQAQAADAPLA</sequence>
<dbReference type="Proteomes" id="UP001596220">
    <property type="component" value="Unassembled WGS sequence"/>
</dbReference>
<organism evidence="3 4">
    <name type="scientific">Saccharothrix lopnurensis</name>
    <dbReference type="NCBI Taxonomy" id="1670621"/>
    <lineage>
        <taxon>Bacteria</taxon>
        <taxon>Bacillati</taxon>
        <taxon>Actinomycetota</taxon>
        <taxon>Actinomycetes</taxon>
        <taxon>Pseudonocardiales</taxon>
        <taxon>Pseudonocardiaceae</taxon>
        <taxon>Saccharothrix</taxon>
    </lineage>
</organism>
<protein>
    <submittedName>
        <fullName evidence="3">Class I SAM-dependent methyltransferase</fullName>
    </submittedName>
</protein>
<dbReference type="InterPro" id="IPR029063">
    <property type="entry name" value="SAM-dependent_MTases_sf"/>
</dbReference>
<evidence type="ECO:0000256" key="1">
    <source>
        <dbReference type="ARBA" id="ARBA00022679"/>
    </source>
</evidence>
<dbReference type="CDD" id="cd02440">
    <property type="entry name" value="AdoMet_MTases"/>
    <property type="match status" value="1"/>
</dbReference>
<feature type="domain" description="Methyltransferase" evidence="2">
    <location>
        <begin position="45"/>
        <end position="135"/>
    </location>
</feature>
<accession>A0ABW1PGA1</accession>
<gene>
    <name evidence="3" type="ORF">ACFP3R_34830</name>
</gene>
<reference evidence="4" key="1">
    <citation type="journal article" date="2019" name="Int. J. Syst. Evol. Microbiol.">
        <title>The Global Catalogue of Microorganisms (GCM) 10K type strain sequencing project: providing services to taxonomists for standard genome sequencing and annotation.</title>
        <authorList>
            <consortium name="The Broad Institute Genomics Platform"/>
            <consortium name="The Broad Institute Genome Sequencing Center for Infectious Disease"/>
            <person name="Wu L."/>
            <person name="Ma J."/>
        </authorList>
    </citation>
    <scope>NUCLEOTIDE SEQUENCE [LARGE SCALE GENOMIC DNA]</scope>
    <source>
        <strain evidence="4">CGMCC 4.7246</strain>
    </source>
</reference>
<dbReference type="GO" id="GO:0008168">
    <property type="term" value="F:methyltransferase activity"/>
    <property type="evidence" value="ECO:0007669"/>
    <property type="project" value="UniProtKB-KW"/>
</dbReference>